<name>A0A498IB76_MALDO</name>
<evidence type="ECO:0000256" key="2">
    <source>
        <dbReference type="ARBA" id="ARBA00022512"/>
    </source>
</evidence>
<accession>A0A498IB76</accession>
<sequence length="91" mass="9704">MAWKLNFLAAFLFLLSAAKTQAEPVVVDVTIATYGAKSDSDITQALAKAWTDACASPAPSKVVVPSGTYMLTEASFKGPCKALLRFKYKGN</sequence>
<evidence type="ECO:0000313" key="4">
    <source>
        <dbReference type="EMBL" id="RXH78383.1"/>
    </source>
</evidence>
<keyword evidence="2" id="KW-0134">Cell wall</keyword>
<protein>
    <recommendedName>
        <fullName evidence="6">Pectate lyase superfamily protein domain-containing protein</fullName>
    </recommendedName>
</protein>
<keyword evidence="2" id="KW-0964">Secreted</keyword>
<dbReference type="EMBL" id="RDQH01000339">
    <property type="protein sequence ID" value="RXH78383.1"/>
    <property type="molecule type" value="Genomic_DNA"/>
</dbReference>
<organism evidence="4 5">
    <name type="scientific">Malus domestica</name>
    <name type="common">Apple</name>
    <name type="synonym">Pyrus malus</name>
    <dbReference type="NCBI Taxonomy" id="3750"/>
    <lineage>
        <taxon>Eukaryota</taxon>
        <taxon>Viridiplantae</taxon>
        <taxon>Streptophyta</taxon>
        <taxon>Embryophyta</taxon>
        <taxon>Tracheophyta</taxon>
        <taxon>Spermatophyta</taxon>
        <taxon>Magnoliopsida</taxon>
        <taxon>eudicotyledons</taxon>
        <taxon>Gunneridae</taxon>
        <taxon>Pentapetalae</taxon>
        <taxon>rosids</taxon>
        <taxon>fabids</taxon>
        <taxon>Rosales</taxon>
        <taxon>Rosaceae</taxon>
        <taxon>Amygdaloideae</taxon>
        <taxon>Maleae</taxon>
        <taxon>Malus</taxon>
    </lineage>
</organism>
<dbReference type="InterPro" id="IPR012334">
    <property type="entry name" value="Pectin_lyas_fold"/>
</dbReference>
<proteinExistence type="predicted"/>
<evidence type="ECO:0000256" key="1">
    <source>
        <dbReference type="ARBA" id="ARBA00004191"/>
    </source>
</evidence>
<dbReference type="Gene3D" id="2.160.20.10">
    <property type="entry name" value="Single-stranded right-handed beta-helix, Pectin lyase-like"/>
    <property type="match status" value="1"/>
</dbReference>
<feature type="signal peptide" evidence="3">
    <location>
        <begin position="1"/>
        <end position="22"/>
    </location>
</feature>
<reference evidence="4 5" key="1">
    <citation type="submission" date="2018-10" db="EMBL/GenBank/DDBJ databases">
        <title>A high-quality apple genome assembly.</title>
        <authorList>
            <person name="Hu J."/>
        </authorList>
    </citation>
    <scope>NUCLEOTIDE SEQUENCE [LARGE SCALE GENOMIC DNA]</scope>
    <source>
        <strain evidence="5">cv. HFTH1</strain>
        <tissue evidence="4">Young leaf</tissue>
    </source>
</reference>
<dbReference type="InterPro" id="IPR011050">
    <property type="entry name" value="Pectin_lyase_fold/virulence"/>
</dbReference>
<keyword evidence="3" id="KW-0732">Signal</keyword>
<comment type="subcellular location">
    <subcellularLocation>
        <location evidence="1">Secreted</location>
        <location evidence="1">Cell wall</location>
    </subcellularLocation>
</comment>
<comment type="caution">
    <text evidence="4">The sequence shown here is derived from an EMBL/GenBank/DDBJ whole genome shotgun (WGS) entry which is preliminary data.</text>
</comment>
<dbReference type="SUPFAM" id="SSF51126">
    <property type="entry name" value="Pectin lyase-like"/>
    <property type="match status" value="1"/>
</dbReference>
<dbReference type="STRING" id="3750.A0A498IB76"/>
<dbReference type="AlphaFoldDB" id="A0A498IB76"/>
<evidence type="ECO:0008006" key="6">
    <source>
        <dbReference type="Google" id="ProtNLM"/>
    </source>
</evidence>
<keyword evidence="5" id="KW-1185">Reference proteome</keyword>
<feature type="chain" id="PRO_5019823821" description="Pectate lyase superfamily protein domain-containing protein" evidence="3">
    <location>
        <begin position="23"/>
        <end position="91"/>
    </location>
</feature>
<dbReference type="Proteomes" id="UP000290289">
    <property type="component" value="Chromosome 13"/>
</dbReference>
<gene>
    <name evidence="4" type="ORF">DVH24_001901</name>
</gene>
<evidence type="ECO:0000256" key="3">
    <source>
        <dbReference type="SAM" id="SignalP"/>
    </source>
</evidence>
<evidence type="ECO:0000313" key="5">
    <source>
        <dbReference type="Proteomes" id="UP000290289"/>
    </source>
</evidence>